<keyword evidence="2 5" id="KW-0808">Transferase</keyword>
<feature type="domain" description="Glycosyltransferase subfamily 4-like N-terminal" evidence="4">
    <location>
        <begin position="22"/>
        <end position="198"/>
    </location>
</feature>
<dbReference type="PANTHER" id="PTHR12526">
    <property type="entry name" value="GLYCOSYLTRANSFERASE"/>
    <property type="match status" value="1"/>
</dbReference>
<feature type="domain" description="Glycosyl transferase family 1" evidence="3">
    <location>
        <begin position="205"/>
        <end position="381"/>
    </location>
</feature>
<dbReference type="SUPFAM" id="SSF53756">
    <property type="entry name" value="UDP-Glycosyltransferase/glycogen phosphorylase"/>
    <property type="match status" value="1"/>
</dbReference>
<dbReference type="PANTHER" id="PTHR12526:SF510">
    <property type="entry name" value="D-INOSITOL 3-PHOSPHATE GLYCOSYLTRANSFERASE"/>
    <property type="match status" value="1"/>
</dbReference>
<dbReference type="GO" id="GO:0016757">
    <property type="term" value="F:glycosyltransferase activity"/>
    <property type="evidence" value="ECO:0007669"/>
    <property type="project" value="UniProtKB-KW"/>
</dbReference>
<protein>
    <submittedName>
        <fullName evidence="5">Transferase</fullName>
    </submittedName>
</protein>
<evidence type="ECO:0000259" key="4">
    <source>
        <dbReference type="Pfam" id="PF13439"/>
    </source>
</evidence>
<dbReference type="InterPro" id="IPR028098">
    <property type="entry name" value="Glyco_trans_4-like_N"/>
</dbReference>
<dbReference type="Pfam" id="PF00534">
    <property type="entry name" value="Glycos_transf_1"/>
    <property type="match status" value="1"/>
</dbReference>
<dbReference type="EMBL" id="FCOK02000023">
    <property type="protein sequence ID" value="SAL38338.1"/>
    <property type="molecule type" value="Genomic_DNA"/>
</dbReference>
<keyword evidence="1" id="KW-0328">Glycosyltransferase</keyword>
<sequence length="434" mass="47164">MKIALVSEHASPLAAAGSVDSGGQNIYVANVARQLARKGHQVDVLTRCDRSLLPLVSRLDGARVINVPAGPKRQVPKEQLLPYMEGFARFVVEFSRQEPLHYDVVHANFFMSGLVGLRLKETLSIPLVTTFHALGRVRRLHQGVNDGFPDERFDIEDRLVRDSDSVIAECPQDAADLISLYQADAARIDLVPCGFDHDEFHPVDKRAARAELGWPKDRFIALQLGRMVPRKGVDTVVRAVGLCNRTLGEEVDLYVVGGNSDEANEIATPEIGRLRAIARECGVTDHVNFLGRRARSLLRLYYNAADVFVTTPWYEPFGITPLEAMACSTPVIGADVGGIRYSVAHGETGLLVPPKDPLAVAHGLVMLKRDPPRVQRMGAAGLARAKEMFTWESVADTLSGIYARVAKIDVAANAGPHAHNGAHDVRLAAGGASA</sequence>
<dbReference type="RefSeq" id="WP_062087226.1">
    <property type="nucleotide sequence ID" value="NZ_FCOK02000023.1"/>
</dbReference>
<dbReference type="OrthoDB" id="433681at2"/>
<dbReference type="Pfam" id="PF13439">
    <property type="entry name" value="Glyco_transf_4"/>
    <property type="match status" value="1"/>
</dbReference>
<dbReference type="AlphaFoldDB" id="A0A158H1Z7"/>
<gene>
    <name evidence="5" type="ORF">AWB69_03757</name>
</gene>
<evidence type="ECO:0000313" key="6">
    <source>
        <dbReference type="Proteomes" id="UP000054683"/>
    </source>
</evidence>
<dbReference type="Proteomes" id="UP000054683">
    <property type="component" value="Unassembled WGS sequence"/>
</dbReference>
<evidence type="ECO:0000256" key="1">
    <source>
        <dbReference type="ARBA" id="ARBA00022676"/>
    </source>
</evidence>
<proteinExistence type="predicted"/>
<organism evidence="5 6">
    <name type="scientific">Caballeronia udeis</name>
    <dbReference type="NCBI Taxonomy" id="1232866"/>
    <lineage>
        <taxon>Bacteria</taxon>
        <taxon>Pseudomonadati</taxon>
        <taxon>Pseudomonadota</taxon>
        <taxon>Betaproteobacteria</taxon>
        <taxon>Burkholderiales</taxon>
        <taxon>Burkholderiaceae</taxon>
        <taxon>Caballeronia</taxon>
    </lineage>
</organism>
<name>A0A158H1Z7_9BURK</name>
<dbReference type="InterPro" id="IPR001296">
    <property type="entry name" value="Glyco_trans_1"/>
</dbReference>
<evidence type="ECO:0000256" key="2">
    <source>
        <dbReference type="ARBA" id="ARBA00022679"/>
    </source>
</evidence>
<dbReference type="CDD" id="cd03800">
    <property type="entry name" value="GT4_sucrose_synthase"/>
    <property type="match status" value="1"/>
</dbReference>
<accession>A0A158H1Z7</accession>
<dbReference type="Gene3D" id="3.40.50.2000">
    <property type="entry name" value="Glycogen Phosphorylase B"/>
    <property type="match status" value="2"/>
</dbReference>
<evidence type="ECO:0000313" key="5">
    <source>
        <dbReference type="EMBL" id="SAL38338.1"/>
    </source>
</evidence>
<reference evidence="5 6" key="1">
    <citation type="submission" date="2016-01" db="EMBL/GenBank/DDBJ databases">
        <authorList>
            <person name="Oliw E.H."/>
        </authorList>
    </citation>
    <scope>NUCLEOTIDE SEQUENCE [LARGE SCALE GENOMIC DNA]</scope>
    <source>
        <strain evidence="5">LMG 27134</strain>
    </source>
</reference>
<evidence type="ECO:0000259" key="3">
    <source>
        <dbReference type="Pfam" id="PF00534"/>
    </source>
</evidence>